<feature type="compositionally biased region" description="Polar residues" evidence="1">
    <location>
        <begin position="356"/>
        <end position="365"/>
    </location>
</feature>
<accession>A0AAV9HA54</accession>
<feature type="compositionally biased region" description="Polar residues" evidence="1">
    <location>
        <begin position="607"/>
        <end position="618"/>
    </location>
</feature>
<feature type="compositionally biased region" description="Basic and acidic residues" evidence="1">
    <location>
        <begin position="382"/>
        <end position="399"/>
    </location>
</feature>
<evidence type="ECO:0000256" key="1">
    <source>
        <dbReference type="SAM" id="MobiDB-lite"/>
    </source>
</evidence>
<name>A0AAV9HA54_9PEZI</name>
<feature type="compositionally biased region" description="Basic and acidic residues" evidence="1">
    <location>
        <begin position="410"/>
        <end position="424"/>
    </location>
</feature>
<gene>
    <name evidence="2" type="ORF">QBC42DRAFT_292378</name>
</gene>
<proteinExistence type="predicted"/>
<dbReference type="EMBL" id="MU865182">
    <property type="protein sequence ID" value="KAK4456650.1"/>
    <property type="molecule type" value="Genomic_DNA"/>
</dbReference>
<keyword evidence="3" id="KW-1185">Reference proteome</keyword>
<feature type="compositionally biased region" description="Basic and acidic residues" evidence="1">
    <location>
        <begin position="467"/>
        <end position="481"/>
    </location>
</feature>
<dbReference type="AlphaFoldDB" id="A0AAV9HA54"/>
<feature type="compositionally biased region" description="Low complexity" evidence="1">
    <location>
        <begin position="585"/>
        <end position="599"/>
    </location>
</feature>
<comment type="caution">
    <text evidence="2">The sequence shown here is derived from an EMBL/GenBank/DDBJ whole genome shotgun (WGS) entry which is preliminary data.</text>
</comment>
<evidence type="ECO:0000313" key="3">
    <source>
        <dbReference type="Proteomes" id="UP001321749"/>
    </source>
</evidence>
<feature type="compositionally biased region" description="Polar residues" evidence="1">
    <location>
        <begin position="506"/>
        <end position="517"/>
    </location>
</feature>
<feature type="compositionally biased region" description="Basic and acidic residues" evidence="1">
    <location>
        <begin position="621"/>
        <end position="650"/>
    </location>
</feature>
<feature type="region of interest" description="Disordered" evidence="1">
    <location>
        <begin position="259"/>
        <end position="659"/>
    </location>
</feature>
<feature type="compositionally biased region" description="Low complexity" evidence="1">
    <location>
        <begin position="520"/>
        <end position="530"/>
    </location>
</feature>
<feature type="compositionally biased region" description="Polar residues" evidence="1">
    <location>
        <begin position="425"/>
        <end position="444"/>
    </location>
</feature>
<reference evidence="2" key="1">
    <citation type="journal article" date="2023" name="Mol. Phylogenet. Evol.">
        <title>Genome-scale phylogeny and comparative genomics of the fungal order Sordariales.</title>
        <authorList>
            <person name="Hensen N."/>
            <person name="Bonometti L."/>
            <person name="Westerberg I."/>
            <person name="Brannstrom I.O."/>
            <person name="Guillou S."/>
            <person name="Cros-Aarteil S."/>
            <person name="Calhoun S."/>
            <person name="Haridas S."/>
            <person name="Kuo A."/>
            <person name="Mondo S."/>
            <person name="Pangilinan J."/>
            <person name="Riley R."/>
            <person name="LaButti K."/>
            <person name="Andreopoulos B."/>
            <person name="Lipzen A."/>
            <person name="Chen C."/>
            <person name="Yan M."/>
            <person name="Daum C."/>
            <person name="Ng V."/>
            <person name="Clum A."/>
            <person name="Steindorff A."/>
            <person name="Ohm R.A."/>
            <person name="Martin F."/>
            <person name="Silar P."/>
            <person name="Natvig D.O."/>
            <person name="Lalanne C."/>
            <person name="Gautier V."/>
            <person name="Ament-Velasquez S.L."/>
            <person name="Kruys A."/>
            <person name="Hutchinson M.I."/>
            <person name="Powell A.J."/>
            <person name="Barry K."/>
            <person name="Miller A.N."/>
            <person name="Grigoriev I.V."/>
            <person name="Debuchy R."/>
            <person name="Gladieux P."/>
            <person name="Hiltunen Thoren M."/>
            <person name="Johannesson H."/>
        </authorList>
    </citation>
    <scope>NUCLEOTIDE SEQUENCE</scope>
    <source>
        <strain evidence="2">PSN324</strain>
    </source>
</reference>
<feature type="compositionally biased region" description="Polar residues" evidence="1">
    <location>
        <begin position="457"/>
        <end position="466"/>
    </location>
</feature>
<feature type="compositionally biased region" description="Basic and acidic residues" evidence="1">
    <location>
        <begin position="548"/>
        <end position="565"/>
    </location>
</feature>
<dbReference type="Proteomes" id="UP001321749">
    <property type="component" value="Unassembled WGS sequence"/>
</dbReference>
<sequence>MHTSYEFYYACHATSPFQSPTLPYFRRQPECPQAQVGYELPFFDAAYVVGTLKRFHCTVSDCQKCRARESPGQPTPLFVPTRCEHCRETWRIQFSRLTSQEKAMLEQEWKARQPDINDHQLLDLTVDVITTIRLTLALPLLRIETDMAEVWFFDHSNYWPAGEQADISRDLPQRSIFRLPFIGSSKKALADGEEARLARWAKFRARRKGFAGFFENLSPDDLRKDILQHSATLLSGRFVTVGKYTKYIDQEIANRRIASSAAKPLPAPSPSQGAAELQGKRDMSNTADRTVRSAMKPKKQEFQTLMTPALAGPSFVNRRNTNEPAGVNKSPTEVKSPVVRKESDVQSSTGGKGSATEASSSTLMTDNPPEKGNERGGQPSTPEKDSAMEKGKSPEKGGESEGQSSTIEKGSARDKGKAPEKGSESEGQPSTVERGSATSISSSPLAEDKSPAKGSESEGQSSTIEKASTREKGNVPEKCNESECQSSTLGKGSAREKGKSPEKGNLNESEGQFTTVERGSATSTSPSPSAKGESPEKGDESESQSSTPEKDSAKEKGKPSERGSESESQESPAKGEGCERRKEQAAASSSTQADACTQTDEPGRICASTQTDPRTGSQSDSNERSSNEREPERCKLGEKDLEKSKNKNEEDFYQPGMRN</sequence>
<feature type="compositionally biased region" description="Basic and acidic residues" evidence="1">
    <location>
        <begin position="493"/>
        <end position="502"/>
    </location>
</feature>
<feature type="compositionally biased region" description="Polar residues" evidence="1">
    <location>
        <begin position="317"/>
        <end position="333"/>
    </location>
</feature>
<protein>
    <submittedName>
        <fullName evidence="2">Uncharacterized protein</fullName>
    </submittedName>
</protein>
<evidence type="ECO:0000313" key="2">
    <source>
        <dbReference type="EMBL" id="KAK4456650.1"/>
    </source>
</evidence>
<organism evidence="2 3">
    <name type="scientific">Cladorrhinum samala</name>
    <dbReference type="NCBI Taxonomy" id="585594"/>
    <lineage>
        <taxon>Eukaryota</taxon>
        <taxon>Fungi</taxon>
        <taxon>Dikarya</taxon>
        <taxon>Ascomycota</taxon>
        <taxon>Pezizomycotina</taxon>
        <taxon>Sordariomycetes</taxon>
        <taxon>Sordariomycetidae</taxon>
        <taxon>Sordariales</taxon>
        <taxon>Podosporaceae</taxon>
        <taxon>Cladorrhinum</taxon>
    </lineage>
</organism>
<reference evidence="2" key="2">
    <citation type="submission" date="2023-06" db="EMBL/GenBank/DDBJ databases">
        <authorList>
            <consortium name="Lawrence Berkeley National Laboratory"/>
            <person name="Mondo S.J."/>
            <person name="Hensen N."/>
            <person name="Bonometti L."/>
            <person name="Westerberg I."/>
            <person name="Brannstrom I.O."/>
            <person name="Guillou S."/>
            <person name="Cros-Aarteil S."/>
            <person name="Calhoun S."/>
            <person name="Haridas S."/>
            <person name="Kuo A."/>
            <person name="Pangilinan J."/>
            <person name="Riley R."/>
            <person name="Labutti K."/>
            <person name="Andreopoulos B."/>
            <person name="Lipzen A."/>
            <person name="Chen C."/>
            <person name="Yanf M."/>
            <person name="Daum C."/>
            <person name="Ng V."/>
            <person name="Clum A."/>
            <person name="Steindorff A."/>
            <person name="Ohm R."/>
            <person name="Martin F."/>
            <person name="Silar P."/>
            <person name="Natvig D."/>
            <person name="Lalanne C."/>
            <person name="Gautier V."/>
            <person name="Ament-Velasquez S.L."/>
            <person name="Kruys A."/>
            <person name="Hutchinson M.I."/>
            <person name="Powell A.J."/>
            <person name="Barry K."/>
            <person name="Miller A.N."/>
            <person name="Grigoriev I.V."/>
            <person name="Debuchy R."/>
            <person name="Gladieux P."/>
            <person name="Thoren M.H."/>
            <person name="Johannesson H."/>
        </authorList>
    </citation>
    <scope>NUCLEOTIDE SEQUENCE</scope>
    <source>
        <strain evidence="2">PSN324</strain>
    </source>
</reference>